<gene>
    <name evidence="2" type="ORF">T440DRAFT_494558</name>
</gene>
<evidence type="ECO:0008006" key="4">
    <source>
        <dbReference type="Google" id="ProtNLM"/>
    </source>
</evidence>
<feature type="region of interest" description="Disordered" evidence="1">
    <location>
        <begin position="1"/>
        <end position="40"/>
    </location>
</feature>
<evidence type="ECO:0000313" key="2">
    <source>
        <dbReference type="EMBL" id="KAF2856759.1"/>
    </source>
</evidence>
<reference evidence="2" key="1">
    <citation type="submission" date="2020-01" db="EMBL/GenBank/DDBJ databases">
        <authorList>
            <consortium name="DOE Joint Genome Institute"/>
            <person name="Haridas S."/>
            <person name="Albert R."/>
            <person name="Binder M."/>
            <person name="Bloem J."/>
            <person name="Labutti K."/>
            <person name="Salamov A."/>
            <person name="Andreopoulos B."/>
            <person name="Baker S.E."/>
            <person name="Barry K."/>
            <person name="Bills G."/>
            <person name="Bluhm B.H."/>
            <person name="Cannon C."/>
            <person name="Castanera R."/>
            <person name="Culley D.E."/>
            <person name="Daum C."/>
            <person name="Ezra D."/>
            <person name="Gonzalez J.B."/>
            <person name="Henrissat B."/>
            <person name="Kuo A."/>
            <person name="Liang C."/>
            <person name="Lipzen A."/>
            <person name="Lutzoni F."/>
            <person name="Magnuson J."/>
            <person name="Mondo S."/>
            <person name="Nolan M."/>
            <person name="Ohm R."/>
            <person name="Pangilinan J."/>
            <person name="Park H.-J."/>
            <person name="Ramirez L."/>
            <person name="Alfaro M."/>
            <person name="Sun H."/>
            <person name="Tritt A."/>
            <person name="Yoshinaga Y."/>
            <person name="Zwiers L.-H."/>
            <person name="Turgeon B.G."/>
            <person name="Goodwin S.B."/>
            <person name="Spatafora J.W."/>
            <person name="Crous P.W."/>
            <person name="Grigoriev I.V."/>
        </authorList>
    </citation>
    <scope>NUCLEOTIDE SEQUENCE</scope>
    <source>
        <strain evidence="2">IPT5</strain>
    </source>
</reference>
<dbReference type="AlphaFoldDB" id="A0A6A7BQ87"/>
<dbReference type="EMBL" id="MU006288">
    <property type="protein sequence ID" value="KAF2856759.1"/>
    <property type="molecule type" value="Genomic_DNA"/>
</dbReference>
<name>A0A6A7BQ87_9PLEO</name>
<organism evidence="2 3">
    <name type="scientific">Plenodomus tracheiphilus IPT5</name>
    <dbReference type="NCBI Taxonomy" id="1408161"/>
    <lineage>
        <taxon>Eukaryota</taxon>
        <taxon>Fungi</taxon>
        <taxon>Dikarya</taxon>
        <taxon>Ascomycota</taxon>
        <taxon>Pezizomycotina</taxon>
        <taxon>Dothideomycetes</taxon>
        <taxon>Pleosporomycetidae</taxon>
        <taxon>Pleosporales</taxon>
        <taxon>Pleosporineae</taxon>
        <taxon>Leptosphaeriaceae</taxon>
        <taxon>Plenodomus</taxon>
    </lineage>
</organism>
<dbReference type="Proteomes" id="UP000799423">
    <property type="component" value="Unassembled WGS sequence"/>
</dbReference>
<sequence>METFHEDRRSSKTLFHRRGQQPNASSAAAVHQNPRSTPNPAGWIEIEPFHDIASSEWHTSADDEHPFLDVIRNAIEKHRLQSAAHYDLTIDVHQAKQEGNPRQRKEISPRFKIFVGFHNFGRAPILRMCGPESRKSSRKGLRITTDNILVYGDRKPVSLEDFLELEFPLYGVPVGSDVMFGWWRDNDKEFNWAALPTELKEHIIRHCLHDTPLLATTLIGLSPNQSTRKSKRVSRVQRRGPHEITDKFDNTSSLLRVSHQVRAIALRICLKGSIGDSWCEGLCISVASCASLKDCIRRLGKFHQMLHADGVPVDDKTKALATLYKQYPRIYPHLDQYATFAHGIRKIHLCMDYRSYLRFFKVTAGGFEKYWSHYNTGYEMFEQLPQLSEIVIELPDLRGRMSDPLPRMMPPLFYRGFECPRILHRLIYEQAAKVLALYPNVKAHGFIDELEEQHFYKLRSVAIKELKFAPAELADLYKDDGGGIELDEVVYLGLPSLDPEEELVESQPNATNLDGFWPPKCRCAVLCMDVLFPQ</sequence>
<protein>
    <recommendedName>
        <fullName evidence="4">F-box domain-containing protein</fullName>
    </recommendedName>
</protein>
<dbReference type="OrthoDB" id="3781946at2759"/>
<proteinExistence type="predicted"/>
<feature type="compositionally biased region" description="Basic and acidic residues" evidence="1">
    <location>
        <begin position="1"/>
        <end position="10"/>
    </location>
</feature>
<evidence type="ECO:0000313" key="3">
    <source>
        <dbReference type="Proteomes" id="UP000799423"/>
    </source>
</evidence>
<accession>A0A6A7BQ87</accession>
<keyword evidence="3" id="KW-1185">Reference proteome</keyword>
<evidence type="ECO:0000256" key="1">
    <source>
        <dbReference type="SAM" id="MobiDB-lite"/>
    </source>
</evidence>